<protein>
    <submittedName>
        <fullName evidence="3">Uncharacterized protein</fullName>
    </submittedName>
</protein>
<feature type="non-terminal residue" evidence="3">
    <location>
        <position position="1"/>
    </location>
</feature>
<evidence type="ECO:0000313" key="3">
    <source>
        <dbReference type="EMBL" id="MCA9383740.1"/>
    </source>
</evidence>
<feature type="region of interest" description="Disordered" evidence="1">
    <location>
        <begin position="191"/>
        <end position="212"/>
    </location>
</feature>
<organism evidence="3 4">
    <name type="scientific">Candidatus Dojkabacteria bacterium</name>
    <dbReference type="NCBI Taxonomy" id="2099670"/>
    <lineage>
        <taxon>Bacteria</taxon>
        <taxon>Candidatus Dojkabacteria</taxon>
    </lineage>
</organism>
<accession>A0A955L639</accession>
<evidence type="ECO:0000256" key="2">
    <source>
        <dbReference type="SAM" id="Phobius"/>
    </source>
</evidence>
<feature type="compositionally biased region" description="Acidic residues" evidence="1">
    <location>
        <begin position="334"/>
        <end position="345"/>
    </location>
</feature>
<dbReference type="AlphaFoldDB" id="A0A955L639"/>
<reference evidence="3" key="1">
    <citation type="submission" date="2020-04" db="EMBL/GenBank/DDBJ databases">
        <authorList>
            <person name="Zhang T."/>
        </authorList>
    </citation>
    <scope>NUCLEOTIDE SEQUENCE</scope>
    <source>
        <strain evidence="3">HKST-UBA14</strain>
    </source>
</reference>
<comment type="caution">
    <text evidence="3">The sequence shown here is derived from an EMBL/GenBank/DDBJ whole genome shotgun (WGS) entry which is preliminary data.</text>
</comment>
<sequence length="345" mass="37936">YTWDISQIESGDYFLRITLRDTEDNDYFFISGQFGIGEGGSNSIFTSVIPEEDSQIGELRPNIIIFFSEPEAPFAEDSLLVNIDGSNEVIECGLFTETVECSLTEDLAVGNHEVSIQIDDQNGNSYSKTWIFEVVDQVPADGGDSVTILGRTIPRSTFNLAIGILCIGLVLLLVPWFLYYSFKKRQRGSTNQIQQAGQMQAPPEFTSMDPEPINMEEYQPQVVVNEPVYSEPTVVEAQPVATPEYMEPEIIQPEPIGPSDDFSPPTNTTTAPAASSAGMHMPSSYTDEEIPDWLKDFEADQPITPAGGIDQDFGGDSASDSKVHDSYGLSLNPDSDDTTYSDESK</sequence>
<name>A0A955L639_9BACT</name>
<evidence type="ECO:0000256" key="1">
    <source>
        <dbReference type="SAM" id="MobiDB-lite"/>
    </source>
</evidence>
<keyword evidence="2" id="KW-0472">Membrane</keyword>
<feature type="region of interest" description="Disordered" evidence="1">
    <location>
        <begin position="251"/>
        <end position="345"/>
    </location>
</feature>
<dbReference type="Proteomes" id="UP000783287">
    <property type="component" value="Unassembled WGS sequence"/>
</dbReference>
<proteinExistence type="predicted"/>
<gene>
    <name evidence="3" type="ORF">KC909_05210</name>
</gene>
<dbReference type="EMBL" id="JAGQLK010000124">
    <property type="protein sequence ID" value="MCA9383740.1"/>
    <property type="molecule type" value="Genomic_DNA"/>
</dbReference>
<keyword evidence="2" id="KW-0812">Transmembrane</keyword>
<keyword evidence="2" id="KW-1133">Transmembrane helix</keyword>
<reference evidence="3" key="2">
    <citation type="journal article" date="2021" name="Microbiome">
        <title>Successional dynamics and alternative stable states in a saline activated sludge microbial community over 9 years.</title>
        <authorList>
            <person name="Wang Y."/>
            <person name="Ye J."/>
            <person name="Ju F."/>
            <person name="Liu L."/>
            <person name="Boyd J.A."/>
            <person name="Deng Y."/>
            <person name="Parks D.H."/>
            <person name="Jiang X."/>
            <person name="Yin X."/>
            <person name="Woodcroft B.J."/>
            <person name="Tyson G.W."/>
            <person name="Hugenholtz P."/>
            <person name="Polz M.F."/>
            <person name="Zhang T."/>
        </authorList>
    </citation>
    <scope>NUCLEOTIDE SEQUENCE</scope>
    <source>
        <strain evidence="3">HKST-UBA14</strain>
    </source>
</reference>
<feature type="transmembrane region" description="Helical" evidence="2">
    <location>
        <begin position="158"/>
        <end position="179"/>
    </location>
</feature>
<feature type="compositionally biased region" description="Low complexity" evidence="1">
    <location>
        <begin position="251"/>
        <end position="277"/>
    </location>
</feature>
<evidence type="ECO:0000313" key="4">
    <source>
        <dbReference type="Proteomes" id="UP000783287"/>
    </source>
</evidence>